<keyword evidence="6" id="KW-0472">Membrane</keyword>
<dbReference type="InterPro" id="IPR043148">
    <property type="entry name" value="TagF_C"/>
</dbReference>
<evidence type="ECO:0000256" key="5">
    <source>
        <dbReference type="ARBA" id="ARBA00022944"/>
    </source>
</evidence>
<evidence type="ECO:0000256" key="3">
    <source>
        <dbReference type="ARBA" id="ARBA00022475"/>
    </source>
</evidence>
<dbReference type="Gene3D" id="3.40.50.12580">
    <property type="match status" value="1"/>
</dbReference>
<proteinExistence type="inferred from homology"/>
<dbReference type="SUPFAM" id="SSF53756">
    <property type="entry name" value="UDP-Glycosyltransferase/glycogen phosphorylase"/>
    <property type="match status" value="1"/>
</dbReference>
<sequence length="405" mass="48626">MKNIINNIKYWSQVFLLPIYGLSFLIPRKKDIWLLGSTFGRRFADNPRYFYLYLNQFQNENVKAIWISKNKKVINFLNENGYEAYYARNIKGIWYCLRAKVYLYDNYSKDISFWLSGGAIKINMWHGIPLKKIQMDNVHDKVRHPDNVWNKFKYRLRRLSDEKPSDYVLTTSEELRNIFASAFRTNHVLPIGYPRNDIINSNQIENILDFDEKKYLNTIESRSFSKTLLYMPTFRDSEIKFFDKMDMIDLKEYLKLENVLLLIKLHPKSKLEKEFINLECKNICVIESSLDPYVFLPYADVLITDYSSIYFDYLLLNRPLIFFNYDMKEYLSNSREMYFNYNEVTPGKKVSNWLELKQALENIKNESECNKEQGERNLLKKKMFIEEDGLWSEKLYGEICKIIRI</sequence>
<dbReference type="EMBL" id="FRCP01000017">
    <property type="protein sequence ID" value="SHM79914.1"/>
    <property type="molecule type" value="Genomic_DNA"/>
</dbReference>
<dbReference type="STRING" id="1120996.SAMN02746066_03342"/>
<dbReference type="OrthoDB" id="9807097at2"/>
<dbReference type="Proteomes" id="UP000184038">
    <property type="component" value="Unassembled WGS sequence"/>
</dbReference>
<reference evidence="7 8" key="1">
    <citation type="submission" date="2016-11" db="EMBL/GenBank/DDBJ databases">
        <authorList>
            <person name="Jaros S."/>
            <person name="Januszkiewicz K."/>
            <person name="Wedrychowicz H."/>
        </authorList>
    </citation>
    <scope>NUCLEOTIDE SEQUENCE [LARGE SCALE GENOMIC DNA]</scope>
    <source>
        <strain evidence="7 8">DSM 15930</strain>
    </source>
</reference>
<organism evidence="7 8">
    <name type="scientific">Anaerosporobacter mobilis DSM 15930</name>
    <dbReference type="NCBI Taxonomy" id="1120996"/>
    <lineage>
        <taxon>Bacteria</taxon>
        <taxon>Bacillati</taxon>
        <taxon>Bacillota</taxon>
        <taxon>Clostridia</taxon>
        <taxon>Lachnospirales</taxon>
        <taxon>Lachnospiraceae</taxon>
        <taxon>Anaerosporobacter</taxon>
    </lineage>
</organism>
<dbReference type="PANTHER" id="PTHR37316">
    <property type="entry name" value="TEICHOIC ACID GLYCEROL-PHOSPHATE PRIMASE"/>
    <property type="match status" value="1"/>
</dbReference>
<dbReference type="RefSeq" id="WP_073289539.1">
    <property type="nucleotide sequence ID" value="NZ_FRCP01000017.1"/>
</dbReference>
<evidence type="ECO:0000256" key="4">
    <source>
        <dbReference type="ARBA" id="ARBA00022679"/>
    </source>
</evidence>
<protein>
    <submittedName>
        <fullName evidence="7">CDP-glycerol glycerophosphotransferase, TagB/SpsB family</fullName>
    </submittedName>
</protein>
<evidence type="ECO:0000256" key="6">
    <source>
        <dbReference type="ARBA" id="ARBA00023136"/>
    </source>
</evidence>
<dbReference type="Gene3D" id="3.40.50.11820">
    <property type="match status" value="1"/>
</dbReference>
<accession>A0A1M7LP92</accession>
<evidence type="ECO:0000256" key="1">
    <source>
        <dbReference type="ARBA" id="ARBA00004202"/>
    </source>
</evidence>
<dbReference type="AlphaFoldDB" id="A0A1M7LP92"/>
<comment type="subcellular location">
    <subcellularLocation>
        <location evidence="1">Cell membrane</location>
        <topology evidence="1">Peripheral membrane protein</topology>
    </subcellularLocation>
</comment>
<evidence type="ECO:0000256" key="2">
    <source>
        <dbReference type="ARBA" id="ARBA00010488"/>
    </source>
</evidence>
<dbReference type="InterPro" id="IPR007554">
    <property type="entry name" value="Glycerophosphate_synth"/>
</dbReference>
<comment type="similarity">
    <text evidence="2">Belongs to the CDP-glycerol glycerophosphotransferase family.</text>
</comment>
<keyword evidence="4 7" id="KW-0808">Transferase</keyword>
<dbReference type="GO" id="GO:0047355">
    <property type="term" value="F:CDP-glycerol glycerophosphotransferase activity"/>
    <property type="evidence" value="ECO:0007669"/>
    <property type="project" value="InterPro"/>
</dbReference>
<dbReference type="InterPro" id="IPR051612">
    <property type="entry name" value="Teichoic_Acid_Biosynth"/>
</dbReference>
<name>A0A1M7LP92_9FIRM</name>
<evidence type="ECO:0000313" key="7">
    <source>
        <dbReference type="EMBL" id="SHM79914.1"/>
    </source>
</evidence>
<keyword evidence="3" id="KW-1003">Cell membrane</keyword>
<dbReference type="Pfam" id="PF04464">
    <property type="entry name" value="Glyphos_transf"/>
    <property type="match status" value="1"/>
</dbReference>
<dbReference type="GO" id="GO:0019350">
    <property type="term" value="P:teichoic acid biosynthetic process"/>
    <property type="evidence" value="ECO:0007669"/>
    <property type="project" value="UniProtKB-KW"/>
</dbReference>
<evidence type="ECO:0000313" key="8">
    <source>
        <dbReference type="Proteomes" id="UP000184038"/>
    </source>
</evidence>
<dbReference type="InterPro" id="IPR043149">
    <property type="entry name" value="TagF_N"/>
</dbReference>
<keyword evidence="5" id="KW-0777">Teichoic acid biosynthesis</keyword>
<keyword evidence="8" id="KW-1185">Reference proteome</keyword>
<dbReference type="GO" id="GO:0005886">
    <property type="term" value="C:plasma membrane"/>
    <property type="evidence" value="ECO:0007669"/>
    <property type="project" value="UniProtKB-SubCell"/>
</dbReference>
<dbReference type="PANTHER" id="PTHR37316:SF3">
    <property type="entry name" value="TEICHOIC ACID GLYCEROL-PHOSPHATE TRANSFERASE"/>
    <property type="match status" value="1"/>
</dbReference>
<gene>
    <name evidence="7" type="ORF">SAMN02746066_03342</name>
</gene>